<reference evidence="1" key="1">
    <citation type="submission" date="2024-06" db="EMBL/GenBank/DDBJ databases">
        <authorList>
            <person name="Wu L."/>
        </authorList>
    </citation>
    <scope>NUCLEOTIDE SEQUENCE</scope>
    <source>
        <strain evidence="1">W17</strain>
    </source>
</reference>
<protein>
    <submittedName>
        <fullName evidence="1">ClbS/DfsB family four-helix bundle protein</fullName>
    </submittedName>
</protein>
<dbReference type="EMBL" id="CP158490">
    <property type="protein sequence ID" value="XBY21656.1"/>
    <property type="molecule type" value="Genomic_DNA"/>
</dbReference>
<evidence type="ECO:0000313" key="1">
    <source>
        <dbReference type="EMBL" id="XBY21656.1"/>
    </source>
</evidence>
<dbReference type="SUPFAM" id="SSF109854">
    <property type="entry name" value="DinB/YfiT-like putative metalloenzymes"/>
    <property type="match status" value="1"/>
</dbReference>
<dbReference type="AlphaFoldDB" id="A0AAU7WLT6"/>
<sequence length="174" mass="19921">MAIPQDREQLLQAIDSNFNALNAALDQVPLARVDERSLEGHVKGTQISVSELVAYLLGWSDQVLEWLDKDLAGRPIAFPAEGFKWNELGRLAQKFYRDYEAIPYPQRRQRLDAARQRIVSLIQSRDNAALYQCPWYGKWTLGRMIQLNTAAPYANARGRVRKWLRNTSSTPPHA</sequence>
<proteinExistence type="predicted"/>
<dbReference type="InterPro" id="IPR034660">
    <property type="entry name" value="DinB/YfiT-like"/>
</dbReference>
<dbReference type="PIRSF" id="PIRSF031551">
    <property type="entry name" value="DUF1706"/>
    <property type="match status" value="1"/>
</dbReference>
<dbReference type="Gene3D" id="1.20.120.450">
    <property type="entry name" value="dinb family like domain"/>
    <property type="match status" value="1"/>
</dbReference>
<name>A0AAU7WLT6_9PSED</name>
<dbReference type="PANTHER" id="PTHR40658">
    <property type="match status" value="1"/>
</dbReference>
<dbReference type="PANTHER" id="PTHR40658:SF3">
    <property type="entry name" value="CLBS_DFSB FAMILY FOUR-HELIX BUNDLE PROTEIN"/>
    <property type="match status" value="1"/>
</dbReference>
<accession>A0AAU7WLT6</accession>
<dbReference type="Pfam" id="PF08020">
    <property type="entry name" value="DUF1706"/>
    <property type="match status" value="1"/>
</dbReference>
<dbReference type="RefSeq" id="WP_232642513.1">
    <property type="nucleotide sequence ID" value="NZ_CP158490.1"/>
</dbReference>
<organism evidence="1">
    <name type="scientific">Pseudomonas sp. W17</name>
    <dbReference type="NCBI Taxonomy" id="3144407"/>
    <lineage>
        <taxon>Bacteria</taxon>
        <taxon>Pseudomonadati</taxon>
        <taxon>Pseudomonadota</taxon>
        <taxon>Gammaproteobacteria</taxon>
        <taxon>Pseudomonadales</taxon>
        <taxon>Pseudomonadaceae</taxon>
        <taxon>Pseudomonas</taxon>
    </lineage>
</organism>
<dbReference type="InterPro" id="IPR012550">
    <property type="entry name" value="DUF1706"/>
</dbReference>
<gene>
    <name evidence="1" type="ORF">ABCR88_19290</name>
</gene>